<keyword evidence="5" id="KW-0472">Membrane</keyword>
<dbReference type="InterPro" id="IPR050808">
    <property type="entry name" value="Phage_Integrase"/>
</dbReference>
<protein>
    <submittedName>
        <fullName evidence="7">Site-specific integrase</fullName>
    </submittedName>
</protein>
<keyword evidence="5" id="KW-0812">Transmembrane</keyword>
<keyword evidence="4" id="KW-0233">DNA recombination</keyword>
<dbReference type="GO" id="GO:0015074">
    <property type="term" value="P:DNA integration"/>
    <property type="evidence" value="ECO:0007669"/>
    <property type="project" value="UniProtKB-KW"/>
</dbReference>
<evidence type="ECO:0000256" key="1">
    <source>
        <dbReference type="ARBA" id="ARBA00008857"/>
    </source>
</evidence>
<keyword evidence="5" id="KW-1133">Transmembrane helix</keyword>
<feature type="transmembrane region" description="Helical" evidence="5">
    <location>
        <begin position="354"/>
        <end position="374"/>
    </location>
</feature>
<dbReference type="Gene3D" id="3.30.160.390">
    <property type="entry name" value="Integrase, DNA-binding domain"/>
    <property type="match status" value="1"/>
</dbReference>
<evidence type="ECO:0000313" key="7">
    <source>
        <dbReference type="EMBL" id="TQV67017.1"/>
    </source>
</evidence>
<dbReference type="RefSeq" id="WP_142853830.1">
    <property type="nucleotide sequence ID" value="NZ_FXWW01000003.1"/>
</dbReference>
<dbReference type="InterPro" id="IPR038488">
    <property type="entry name" value="Integrase_DNA-bd_sf"/>
</dbReference>
<comment type="similarity">
    <text evidence="1">Belongs to the 'phage' integrase family.</text>
</comment>
<gene>
    <name evidence="7" type="ORF">FIL88_10530</name>
</gene>
<evidence type="ECO:0000313" key="8">
    <source>
        <dbReference type="Proteomes" id="UP000315816"/>
    </source>
</evidence>
<comment type="caution">
    <text evidence="7">The sequence shown here is derived from an EMBL/GenBank/DDBJ whole genome shotgun (WGS) entry which is preliminary data.</text>
</comment>
<dbReference type="PANTHER" id="PTHR30629:SF2">
    <property type="entry name" value="PROPHAGE INTEGRASE INTS-RELATED"/>
    <property type="match status" value="1"/>
</dbReference>
<dbReference type="GO" id="GO:0003677">
    <property type="term" value="F:DNA binding"/>
    <property type="evidence" value="ECO:0007669"/>
    <property type="project" value="UniProtKB-KW"/>
</dbReference>
<evidence type="ECO:0000259" key="6">
    <source>
        <dbReference type="PROSITE" id="PS51898"/>
    </source>
</evidence>
<keyword evidence="2" id="KW-0229">DNA integration</keyword>
<evidence type="ECO:0000256" key="4">
    <source>
        <dbReference type="ARBA" id="ARBA00023172"/>
    </source>
</evidence>
<dbReference type="Pfam" id="PF13356">
    <property type="entry name" value="Arm-DNA-bind_3"/>
    <property type="match status" value="1"/>
</dbReference>
<dbReference type="CDD" id="cd00796">
    <property type="entry name" value="INT_Rci_Hp1_C"/>
    <property type="match status" value="1"/>
</dbReference>
<keyword evidence="8" id="KW-1185">Reference proteome</keyword>
<evidence type="ECO:0000256" key="2">
    <source>
        <dbReference type="ARBA" id="ARBA00022908"/>
    </source>
</evidence>
<dbReference type="InterPro" id="IPR025166">
    <property type="entry name" value="Integrase_DNA_bind_dom"/>
</dbReference>
<organism evidence="7 8">
    <name type="scientific">Aliiroseovarius halocynthiae</name>
    <dbReference type="NCBI Taxonomy" id="985055"/>
    <lineage>
        <taxon>Bacteria</taxon>
        <taxon>Pseudomonadati</taxon>
        <taxon>Pseudomonadota</taxon>
        <taxon>Alphaproteobacteria</taxon>
        <taxon>Rhodobacterales</taxon>
        <taxon>Paracoccaceae</taxon>
        <taxon>Aliiroseovarius</taxon>
    </lineage>
</organism>
<dbReference type="Gene3D" id="1.10.443.10">
    <property type="entry name" value="Intergrase catalytic core"/>
    <property type="match status" value="1"/>
</dbReference>
<dbReference type="InterPro" id="IPR011010">
    <property type="entry name" value="DNA_brk_join_enz"/>
</dbReference>
<dbReference type="Proteomes" id="UP000315816">
    <property type="component" value="Unassembled WGS sequence"/>
</dbReference>
<keyword evidence="3" id="KW-0238">DNA-binding</keyword>
<accession>A0A545SPY8</accession>
<dbReference type="EMBL" id="VICH01000007">
    <property type="protein sequence ID" value="TQV67017.1"/>
    <property type="molecule type" value="Genomic_DNA"/>
</dbReference>
<feature type="domain" description="Tyr recombinase" evidence="6">
    <location>
        <begin position="204"/>
        <end position="397"/>
    </location>
</feature>
<dbReference type="InterPro" id="IPR010998">
    <property type="entry name" value="Integrase_recombinase_N"/>
</dbReference>
<sequence length="423" mass="45543">MTDKVKLTKRSVDALKPSEKRFVAWDAEISGFGVRVAPSGRKTYVLKYRVGGGRSGRVRWAVIGAHGTLTPDQARETARRWASDVAAGGDPAGAKAEWRSAPTVSDLLDLYLTDHVGKKNKGSTAKNAALLVDNVIRPALGRFKVADVTVGDVARFHNANAKTPYQANRALAALSKAFGLAEVWGMRPDGSNPCKKVERFKEQSRERFLSGAEFQRLGEVLAQAEREPLRIAVADGKERLTKVNPQAIRAIRLLIFTGARVGEILGLRWEHIDSGNGRANLPDSKTGKKAIQLPAPALEVLAAADRPEDGKGYVIRGGDGSDPEVPLVNIKGPWGAIRQTAGLDDVRPHDLRHAFASIAVAGGLSLPMIGALLGHRETRTTQRYAHLSDDPQRAAADLIAGRISDAMRGPESGAEVVPLRKGR</sequence>
<dbReference type="SUPFAM" id="SSF56349">
    <property type="entry name" value="DNA breaking-rejoining enzymes"/>
    <property type="match status" value="1"/>
</dbReference>
<name>A0A545SPY8_9RHOB</name>
<dbReference type="Gene3D" id="1.10.150.130">
    <property type="match status" value="1"/>
</dbReference>
<dbReference type="OrthoDB" id="6388170at2"/>
<evidence type="ECO:0000256" key="3">
    <source>
        <dbReference type="ARBA" id="ARBA00023125"/>
    </source>
</evidence>
<dbReference type="InterPro" id="IPR013762">
    <property type="entry name" value="Integrase-like_cat_sf"/>
</dbReference>
<dbReference type="PANTHER" id="PTHR30629">
    <property type="entry name" value="PROPHAGE INTEGRASE"/>
    <property type="match status" value="1"/>
</dbReference>
<dbReference type="InterPro" id="IPR002104">
    <property type="entry name" value="Integrase_catalytic"/>
</dbReference>
<dbReference type="PROSITE" id="PS51898">
    <property type="entry name" value="TYR_RECOMBINASE"/>
    <property type="match status" value="1"/>
</dbReference>
<dbReference type="Pfam" id="PF00589">
    <property type="entry name" value="Phage_integrase"/>
    <property type="match status" value="1"/>
</dbReference>
<reference evidence="7 8" key="1">
    <citation type="submission" date="2019-06" db="EMBL/GenBank/DDBJ databases">
        <title>A novel species of marine bacteria.</title>
        <authorList>
            <person name="Wang Y."/>
        </authorList>
    </citation>
    <scope>NUCLEOTIDE SEQUENCE [LARGE SCALE GENOMIC DNA]</scope>
    <source>
        <strain evidence="7 8">MA1-10</strain>
    </source>
</reference>
<dbReference type="GO" id="GO:0006310">
    <property type="term" value="P:DNA recombination"/>
    <property type="evidence" value="ECO:0007669"/>
    <property type="project" value="UniProtKB-KW"/>
</dbReference>
<evidence type="ECO:0000256" key="5">
    <source>
        <dbReference type="SAM" id="Phobius"/>
    </source>
</evidence>
<dbReference type="AlphaFoldDB" id="A0A545SPY8"/>
<proteinExistence type="inferred from homology"/>